<keyword evidence="3" id="KW-1185">Reference proteome</keyword>
<keyword evidence="1" id="KW-0732">Signal</keyword>
<evidence type="ECO:0000256" key="1">
    <source>
        <dbReference type="SAM" id="SignalP"/>
    </source>
</evidence>
<dbReference type="Proteomes" id="UP000886653">
    <property type="component" value="Unassembled WGS sequence"/>
</dbReference>
<name>A0A9P6NKX3_9BASI</name>
<protein>
    <submittedName>
        <fullName evidence="2">Uncharacterized protein</fullName>
    </submittedName>
</protein>
<reference evidence="2" key="1">
    <citation type="submission" date="2013-11" db="EMBL/GenBank/DDBJ databases">
        <title>Genome sequence of the fusiform rust pathogen reveals effectors for host alternation and coevolution with pine.</title>
        <authorList>
            <consortium name="DOE Joint Genome Institute"/>
            <person name="Smith K."/>
            <person name="Pendleton A."/>
            <person name="Kubisiak T."/>
            <person name="Anderson C."/>
            <person name="Salamov A."/>
            <person name="Aerts A."/>
            <person name="Riley R."/>
            <person name="Clum A."/>
            <person name="Lindquist E."/>
            <person name="Ence D."/>
            <person name="Campbell M."/>
            <person name="Kronenberg Z."/>
            <person name="Feau N."/>
            <person name="Dhillon B."/>
            <person name="Hamelin R."/>
            <person name="Burleigh J."/>
            <person name="Smith J."/>
            <person name="Yandell M."/>
            <person name="Nelson C."/>
            <person name="Grigoriev I."/>
            <person name="Davis J."/>
        </authorList>
    </citation>
    <scope>NUCLEOTIDE SEQUENCE</scope>
    <source>
        <strain evidence="2">G11</strain>
    </source>
</reference>
<feature type="chain" id="PRO_5040334597" evidence="1">
    <location>
        <begin position="23"/>
        <end position="442"/>
    </location>
</feature>
<organism evidence="2 3">
    <name type="scientific">Cronartium quercuum f. sp. fusiforme G11</name>
    <dbReference type="NCBI Taxonomy" id="708437"/>
    <lineage>
        <taxon>Eukaryota</taxon>
        <taxon>Fungi</taxon>
        <taxon>Dikarya</taxon>
        <taxon>Basidiomycota</taxon>
        <taxon>Pucciniomycotina</taxon>
        <taxon>Pucciniomycetes</taxon>
        <taxon>Pucciniales</taxon>
        <taxon>Coleosporiaceae</taxon>
        <taxon>Cronartium</taxon>
    </lineage>
</organism>
<accession>A0A9P6NKX3</accession>
<gene>
    <name evidence="2" type="ORF">CROQUDRAFT_671434</name>
</gene>
<proteinExistence type="predicted"/>
<dbReference type="EMBL" id="MU167268">
    <property type="protein sequence ID" value="KAG0145923.1"/>
    <property type="molecule type" value="Genomic_DNA"/>
</dbReference>
<feature type="signal peptide" evidence="1">
    <location>
        <begin position="1"/>
        <end position="22"/>
    </location>
</feature>
<sequence length="442" mass="47258">MLMQTFLVLTVLILWKLDLIDCASLPSSSASSQKVNESGIPFDTGLPNHKDLGLIGSNKSDSLTSITQIENLTTAIGDCFDKAKEILRQTNLIVNAQIKNGTTFLANSFNASQVDSTRLTQSQNTTSSIVPSEIGPQNALPQSDVRYTVSNRTETAPLVANKKVSGEFAATDNVGSGRSLAGQENVTVMGGTQTRWDAVTALNTSNVNQVEHNQSMEISNPVPQVITPAFGLQESIVRAGSIANQTDISKSVGEMNSSSELGPEDGYCCGEINGTTYNKTTNMGIQAQRVGVVGGNTANNSLMSDNSTVYYGAVPTYSWPPANLSLTNLTQTPLKNNTFQDSAQKQFVSPLPTVGSTLQNLTLNQTTSSTSSTNNNSQKVVVPNPLNSSTLINNATQELLKSYNETSDTGEILTSNARINYEIQVLNSNIFWITLVVVVVVL</sequence>
<evidence type="ECO:0000313" key="3">
    <source>
        <dbReference type="Proteomes" id="UP000886653"/>
    </source>
</evidence>
<evidence type="ECO:0000313" key="2">
    <source>
        <dbReference type="EMBL" id="KAG0145923.1"/>
    </source>
</evidence>
<dbReference type="AlphaFoldDB" id="A0A9P6NKX3"/>
<comment type="caution">
    <text evidence="2">The sequence shown here is derived from an EMBL/GenBank/DDBJ whole genome shotgun (WGS) entry which is preliminary data.</text>
</comment>